<evidence type="ECO:0000256" key="20">
    <source>
        <dbReference type="ARBA" id="ARBA00047816"/>
    </source>
</evidence>
<dbReference type="EMBL" id="CP004393">
    <property type="protein sequence ID" value="AJE47880.1"/>
    <property type="molecule type" value="Genomic_DNA"/>
</dbReference>
<evidence type="ECO:0000313" key="25">
    <source>
        <dbReference type="Proteomes" id="UP000031521"/>
    </source>
</evidence>
<dbReference type="SUPFAM" id="SSF81442">
    <property type="entry name" value="Cytochrome c oxidase subunit I-like"/>
    <property type="match status" value="1"/>
</dbReference>
<feature type="transmembrane region" description="Helical" evidence="22">
    <location>
        <begin position="224"/>
        <end position="251"/>
    </location>
</feature>
<evidence type="ECO:0000256" key="22">
    <source>
        <dbReference type="SAM" id="Phobius"/>
    </source>
</evidence>
<dbReference type="InterPro" id="IPR033944">
    <property type="entry name" value="Cyt_c_oxase_su1_dom"/>
</dbReference>
<feature type="transmembrane region" description="Helical" evidence="22">
    <location>
        <begin position="496"/>
        <end position="517"/>
    </location>
</feature>
<keyword evidence="14 21" id="KW-0249">Electron transport</keyword>
<gene>
    <name evidence="24" type="ORF">P73_3165</name>
</gene>
<proteinExistence type="inferred from homology"/>
<name>A0A0B5E3B0_9RHOB</name>
<evidence type="ECO:0000256" key="12">
    <source>
        <dbReference type="ARBA" id="ARBA00022781"/>
    </source>
</evidence>
<keyword evidence="17" id="KW-0186">Copper</keyword>
<comment type="cofactor">
    <cofactor evidence="1">
        <name>heme</name>
        <dbReference type="ChEBI" id="CHEBI:30413"/>
    </cofactor>
</comment>
<dbReference type="InterPro" id="IPR023615">
    <property type="entry name" value="Cyt_c_Oxase_su1_BS"/>
</dbReference>
<evidence type="ECO:0000256" key="13">
    <source>
        <dbReference type="ARBA" id="ARBA00022967"/>
    </source>
</evidence>
<evidence type="ECO:0000259" key="23">
    <source>
        <dbReference type="PROSITE" id="PS50855"/>
    </source>
</evidence>
<feature type="transmembrane region" description="Helical" evidence="22">
    <location>
        <begin position="96"/>
        <end position="117"/>
    </location>
</feature>
<keyword evidence="9 21" id="KW-0679">Respiratory chain</keyword>
<feature type="transmembrane region" description="Helical" evidence="22">
    <location>
        <begin position="417"/>
        <end position="437"/>
    </location>
</feature>
<dbReference type="HOGENOM" id="CLU_011899_7_3_5"/>
<feature type="domain" description="Cytochrome oxidase subunit I profile" evidence="23">
    <location>
        <begin position="21"/>
        <end position="555"/>
    </location>
</feature>
<keyword evidence="11" id="KW-0479">Metal-binding</keyword>
<dbReference type="GO" id="GO:0022904">
    <property type="term" value="P:respiratory electron transport chain"/>
    <property type="evidence" value="ECO:0007669"/>
    <property type="project" value="TreeGrafter"/>
</dbReference>
<keyword evidence="16" id="KW-0408">Iron</keyword>
<dbReference type="KEGG" id="cid:P73_3165"/>
<dbReference type="Gene3D" id="1.20.210.10">
    <property type="entry name" value="Cytochrome c oxidase-like, subunit I domain"/>
    <property type="match status" value="1"/>
</dbReference>
<accession>A0A0B5E3B0</accession>
<comment type="catalytic activity">
    <reaction evidence="20">
        <text>4 Fe(II)-[cytochrome c] + O2 + 8 H(+)(in) = 4 Fe(III)-[cytochrome c] + 2 H2O + 4 H(+)(out)</text>
        <dbReference type="Rhea" id="RHEA:11436"/>
        <dbReference type="Rhea" id="RHEA-COMP:10350"/>
        <dbReference type="Rhea" id="RHEA-COMP:14399"/>
        <dbReference type="ChEBI" id="CHEBI:15377"/>
        <dbReference type="ChEBI" id="CHEBI:15378"/>
        <dbReference type="ChEBI" id="CHEBI:15379"/>
        <dbReference type="ChEBI" id="CHEBI:29033"/>
        <dbReference type="ChEBI" id="CHEBI:29034"/>
        <dbReference type="EC" id="7.1.1.9"/>
    </reaction>
</comment>
<evidence type="ECO:0000256" key="4">
    <source>
        <dbReference type="ARBA" id="ARBA00004673"/>
    </source>
</evidence>
<evidence type="ECO:0000256" key="7">
    <source>
        <dbReference type="ARBA" id="ARBA00022448"/>
    </source>
</evidence>
<dbReference type="InterPro" id="IPR036927">
    <property type="entry name" value="Cyt_c_oxase-like_su1_sf"/>
</dbReference>
<evidence type="ECO:0000256" key="5">
    <source>
        <dbReference type="ARBA" id="ARBA00009578"/>
    </source>
</evidence>
<evidence type="ECO:0000256" key="1">
    <source>
        <dbReference type="ARBA" id="ARBA00001971"/>
    </source>
</evidence>
<evidence type="ECO:0000256" key="3">
    <source>
        <dbReference type="ARBA" id="ARBA00004651"/>
    </source>
</evidence>
<evidence type="ECO:0000256" key="10">
    <source>
        <dbReference type="ARBA" id="ARBA00022692"/>
    </source>
</evidence>
<comment type="cofactor">
    <cofactor evidence="2">
        <name>Cu(2+)</name>
        <dbReference type="ChEBI" id="CHEBI:29036"/>
    </cofactor>
</comment>
<comment type="subcellular location">
    <subcellularLocation>
        <location evidence="3">Cell membrane</location>
        <topology evidence="3">Multi-pass membrane protein</topology>
    </subcellularLocation>
</comment>
<evidence type="ECO:0000256" key="17">
    <source>
        <dbReference type="ARBA" id="ARBA00023008"/>
    </source>
</evidence>
<keyword evidence="25" id="KW-1185">Reference proteome</keyword>
<dbReference type="InterPro" id="IPR023616">
    <property type="entry name" value="Cyt_c_oxase-like_su1_dom"/>
</dbReference>
<evidence type="ECO:0000256" key="8">
    <source>
        <dbReference type="ARBA" id="ARBA00022617"/>
    </source>
</evidence>
<dbReference type="GO" id="GO:0015990">
    <property type="term" value="P:electron transport coupled proton transport"/>
    <property type="evidence" value="ECO:0007669"/>
    <property type="project" value="TreeGrafter"/>
</dbReference>
<evidence type="ECO:0000256" key="9">
    <source>
        <dbReference type="ARBA" id="ARBA00022660"/>
    </source>
</evidence>
<feature type="transmembrane region" description="Helical" evidence="22">
    <location>
        <begin position="449"/>
        <end position="470"/>
    </location>
</feature>
<dbReference type="InterPro" id="IPR000883">
    <property type="entry name" value="Cyt_C_Oxase_1"/>
</dbReference>
<dbReference type="PANTHER" id="PTHR10422:SF18">
    <property type="entry name" value="CYTOCHROME C OXIDASE SUBUNIT 1"/>
    <property type="match status" value="1"/>
</dbReference>
<dbReference type="OrthoDB" id="9803294at2"/>
<comment type="similarity">
    <text evidence="5 21">Belongs to the heme-copper respiratory oxidase family.</text>
</comment>
<keyword evidence="18" id="KW-0406">Ion transport</keyword>
<reference evidence="24 25" key="1">
    <citation type="journal article" date="2014" name="Int. J. Syst. Evol. Microbiol.">
        <title>Celeribacter indicus sp. nov., a polycyclic aromatic hydrocarbon-degrading bacterium from deep-sea sediment and reclassification of Huaishuia halophila as Celeribacter halophilus comb. nov.</title>
        <authorList>
            <person name="Lai Q."/>
            <person name="Cao J."/>
            <person name="Yuan J."/>
            <person name="Li F."/>
            <person name="Shao Z."/>
        </authorList>
    </citation>
    <scope>NUCLEOTIDE SEQUENCE [LARGE SCALE GENOMIC DNA]</scope>
    <source>
        <strain evidence="24">P73</strain>
    </source>
</reference>
<evidence type="ECO:0000256" key="11">
    <source>
        <dbReference type="ARBA" id="ARBA00022723"/>
    </source>
</evidence>
<keyword evidence="15 22" id="KW-1133">Transmembrane helix</keyword>
<sequence length="563" mass="62654">MADAAIHGHGHEDKRGFFTRWFLSTNHKDIGILYLFTAAVVGFISVCFTVYMRLELMDPGVQYMCLNEAGEPAARLLSGIGAEACTPNGHLWNVMITYHGVLMMFFVVIPALFGGFGNYFMPLQIGAPDMAFPRLNNLSYWLFVCGVGLGIASLFAPGGNGQTGSGIGWVLYPPLSTNEGGYSTDLAIFAVHVSGASSILGAINMITTMLNMRAPGMTLFKVPLFAWSIFVTSWLILLSLPVLAGAITMLLTDRNFGTSFFQASGGGDPILYQHILWFFGHPEVYIVILPGFGIISHVIATFSKKPIFGYLPMVWALIAIGVLGFVVWAHHMYTVGMSLSQQTYFMLATMVIAVPTGVKIFSWIATMWGGSLEFKTPMLFAFGFLILFTIGGVTGVVLSQAGVDRAYHDTYYVVAHFHYTMSMGAAFCIFAGVYFYIGKMSGRQYPEWAGKLHFWLFFIGVNLTFFPQHFLGRQGMPRRYIDYPEAFAMWNKVSSWGALLSFASFLLFIGIVFYTLLAGRRVTEANYWNEYADTLEWTLPSPPPEHTFETLPKREDWDKHHAH</sequence>
<evidence type="ECO:0000256" key="15">
    <source>
        <dbReference type="ARBA" id="ARBA00022989"/>
    </source>
</evidence>
<dbReference type="CDD" id="cd01663">
    <property type="entry name" value="Cyt_c_Oxidase_I"/>
    <property type="match status" value="1"/>
</dbReference>
<evidence type="ECO:0000256" key="19">
    <source>
        <dbReference type="ARBA" id="ARBA00023136"/>
    </source>
</evidence>
<feature type="transmembrane region" description="Helical" evidence="22">
    <location>
        <begin position="32"/>
        <end position="54"/>
    </location>
</feature>
<dbReference type="GO" id="GO:0009060">
    <property type="term" value="P:aerobic respiration"/>
    <property type="evidence" value="ECO:0007669"/>
    <property type="project" value="InterPro"/>
</dbReference>
<protein>
    <recommendedName>
        <fullName evidence="6">cytochrome-c oxidase</fullName>
        <ecNumber evidence="6">7.1.1.9</ecNumber>
    </recommendedName>
</protein>
<dbReference type="GO" id="GO:0046872">
    <property type="term" value="F:metal ion binding"/>
    <property type="evidence" value="ECO:0007669"/>
    <property type="project" value="UniProtKB-KW"/>
</dbReference>
<feature type="transmembrane region" description="Helical" evidence="22">
    <location>
        <begin position="343"/>
        <end position="366"/>
    </location>
</feature>
<dbReference type="GO" id="GO:0045277">
    <property type="term" value="C:respiratory chain complex IV"/>
    <property type="evidence" value="ECO:0007669"/>
    <property type="project" value="InterPro"/>
</dbReference>
<dbReference type="Proteomes" id="UP000031521">
    <property type="component" value="Chromosome"/>
</dbReference>
<keyword evidence="19 22" id="KW-0472">Membrane</keyword>
<feature type="transmembrane region" description="Helical" evidence="22">
    <location>
        <begin position="378"/>
        <end position="397"/>
    </location>
</feature>
<dbReference type="GO" id="GO:0004129">
    <property type="term" value="F:cytochrome-c oxidase activity"/>
    <property type="evidence" value="ECO:0007669"/>
    <property type="project" value="UniProtKB-EC"/>
</dbReference>
<keyword evidence="12" id="KW-0375">Hydrogen ion transport</keyword>
<dbReference type="GO" id="GO:0005886">
    <property type="term" value="C:plasma membrane"/>
    <property type="evidence" value="ECO:0007669"/>
    <property type="project" value="UniProtKB-SubCell"/>
</dbReference>
<keyword evidence="13" id="KW-1278">Translocase</keyword>
<keyword evidence="7 21" id="KW-0813">Transport</keyword>
<keyword evidence="8 21" id="KW-0349">Heme</keyword>
<dbReference type="PROSITE" id="PS50855">
    <property type="entry name" value="COX1"/>
    <property type="match status" value="1"/>
</dbReference>
<dbReference type="PANTHER" id="PTHR10422">
    <property type="entry name" value="CYTOCHROME C OXIDASE SUBUNIT 1"/>
    <property type="match status" value="1"/>
</dbReference>
<evidence type="ECO:0000256" key="21">
    <source>
        <dbReference type="RuleBase" id="RU000370"/>
    </source>
</evidence>
<dbReference type="AlphaFoldDB" id="A0A0B5E3B0"/>
<keyword evidence="10 21" id="KW-0812">Transmembrane</keyword>
<dbReference type="STRING" id="1208324.P73_3165"/>
<feature type="transmembrane region" description="Helical" evidence="22">
    <location>
        <begin position="307"/>
        <end position="331"/>
    </location>
</feature>
<evidence type="ECO:0000256" key="16">
    <source>
        <dbReference type="ARBA" id="ARBA00023004"/>
    </source>
</evidence>
<organism evidence="24 25">
    <name type="scientific">Celeribacter indicus</name>
    <dbReference type="NCBI Taxonomy" id="1208324"/>
    <lineage>
        <taxon>Bacteria</taxon>
        <taxon>Pseudomonadati</taxon>
        <taxon>Pseudomonadota</taxon>
        <taxon>Alphaproteobacteria</taxon>
        <taxon>Rhodobacterales</taxon>
        <taxon>Roseobacteraceae</taxon>
        <taxon>Celeribacter</taxon>
    </lineage>
</organism>
<dbReference type="EC" id="7.1.1.9" evidence="6"/>
<comment type="pathway">
    <text evidence="4">Energy metabolism; oxidative phosphorylation.</text>
</comment>
<evidence type="ECO:0000256" key="2">
    <source>
        <dbReference type="ARBA" id="ARBA00001973"/>
    </source>
</evidence>
<evidence type="ECO:0000256" key="14">
    <source>
        <dbReference type="ARBA" id="ARBA00022982"/>
    </source>
</evidence>
<dbReference type="PRINTS" id="PR01165">
    <property type="entry name" value="CYCOXIDASEI"/>
</dbReference>
<feature type="transmembrane region" description="Helical" evidence="22">
    <location>
        <begin position="186"/>
        <end position="212"/>
    </location>
</feature>
<evidence type="ECO:0000256" key="6">
    <source>
        <dbReference type="ARBA" id="ARBA00012949"/>
    </source>
</evidence>
<dbReference type="GO" id="GO:0020037">
    <property type="term" value="F:heme binding"/>
    <property type="evidence" value="ECO:0007669"/>
    <property type="project" value="InterPro"/>
</dbReference>
<dbReference type="RefSeq" id="WP_043870338.1">
    <property type="nucleotide sequence ID" value="NZ_CP004393.1"/>
</dbReference>
<dbReference type="PROSITE" id="PS00077">
    <property type="entry name" value="COX1_CUB"/>
    <property type="match status" value="1"/>
</dbReference>
<dbReference type="Pfam" id="PF00115">
    <property type="entry name" value="COX1"/>
    <property type="match status" value="1"/>
</dbReference>
<feature type="transmembrane region" description="Helical" evidence="22">
    <location>
        <begin position="138"/>
        <end position="156"/>
    </location>
</feature>
<evidence type="ECO:0000256" key="18">
    <source>
        <dbReference type="ARBA" id="ARBA00023065"/>
    </source>
</evidence>
<dbReference type="FunFam" id="1.20.210.10:FF:000004">
    <property type="entry name" value="Cytochrome c oxidase subunit 1"/>
    <property type="match status" value="1"/>
</dbReference>
<evidence type="ECO:0000313" key="24">
    <source>
        <dbReference type="EMBL" id="AJE47880.1"/>
    </source>
</evidence>
<feature type="transmembrane region" description="Helical" evidence="22">
    <location>
        <begin position="271"/>
        <end position="295"/>
    </location>
</feature>